<feature type="chain" id="PRO_5039954541" description="Chitin-binding type-2 domain-containing protein" evidence="7">
    <location>
        <begin position="20"/>
        <end position="333"/>
    </location>
</feature>
<feature type="signal peptide" evidence="7">
    <location>
        <begin position="1"/>
        <end position="19"/>
    </location>
</feature>
<reference evidence="9" key="1">
    <citation type="submission" date="2021-03" db="EMBL/GenBank/DDBJ databases">
        <title>Chromosome level genome of the anhydrobiotic midge Polypedilum vanderplanki.</title>
        <authorList>
            <person name="Yoshida Y."/>
            <person name="Kikawada T."/>
            <person name="Gusev O."/>
        </authorList>
    </citation>
    <scope>NUCLEOTIDE SEQUENCE</scope>
    <source>
        <strain evidence="9">NIAS01</strain>
        <tissue evidence="9">Whole body or cell culture</tissue>
    </source>
</reference>
<dbReference type="Pfam" id="PF01607">
    <property type="entry name" value="CBM_14"/>
    <property type="match status" value="4"/>
</dbReference>
<protein>
    <recommendedName>
        <fullName evidence="8">Chitin-binding type-2 domain-containing protein</fullName>
    </recommendedName>
</protein>
<dbReference type="Gene3D" id="2.170.140.10">
    <property type="entry name" value="Chitin binding domain"/>
    <property type="match status" value="4"/>
</dbReference>
<feature type="compositionally biased region" description="Polar residues" evidence="6">
    <location>
        <begin position="292"/>
        <end position="305"/>
    </location>
</feature>
<evidence type="ECO:0000313" key="9">
    <source>
        <dbReference type="EMBL" id="KAG5666793.1"/>
    </source>
</evidence>
<dbReference type="PANTHER" id="PTHR23301:SF0">
    <property type="entry name" value="CHITIN-BINDING TYPE-2 DOMAIN-CONTAINING PROTEIN-RELATED"/>
    <property type="match status" value="1"/>
</dbReference>
<keyword evidence="4" id="KW-1015">Disulfide bond</keyword>
<keyword evidence="2 7" id="KW-0732">Signal</keyword>
<keyword evidence="5" id="KW-0325">Glycoprotein</keyword>
<keyword evidence="1" id="KW-0147">Chitin-binding</keyword>
<feature type="domain" description="Chitin-binding type-2" evidence="8">
    <location>
        <begin position="154"/>
        <end position="213"/>
    </location>
</feature>
<evidence type="ECO:0000259" key="8">
    <source>
        <dbReference type="PROSITE" id="PS50940"/>
    </source>
</evidence>
<proteinExistence type="predicted"/>
<dbReference type="GO" id="GO:0008061">
    <property type="term" value="F:chitin binding"/>
    <property type="evidence" value="ECO:0007669"/>
    <property type="project" value="UniProtKB-KW"/>
</dbReference>
<feature type="domain" description="Chitin-binding type-2" evidence="8">
    <location>
        <begin position="228"/>
        <end position="285"/>
    </location>
</feature>
<feature type="region of interest" description="Disordered" evidence="6">
    <location>
        <begin position="287"/>
        <end position="311"/>
    </location>
</feature>
<evidence type="ECO:0000256" key="5">
    <source>
        <dbReference type="ARBA" id="ARBA00023180"/>
    </source>
</evidence>
<comment type="caution">
    <text evidence="9">The sequence shown here is derived from an EMBL/GenBank/DDBJ whole genome shotgun (WGS) entry which is preliminary data.</text>
</comment>
<dbReference type="PROSITE" id="PS50940">
    <property type="entry name" value="CHIT_BIND_II"/>
    <property type="match status" value="4"/>
</dbReference>
<dbReference type="PROSITE" id="PS51257">
    <property type="entry name" value="PROKAR_LIPOPROTEIN"/>
    <property type="match status" value="1"/>
</dbReference>
<dbReference type="InterPro" id="IPR036508">
    <property type="entry name" value="Chitin-bd_dom_sf"/>
</dbReference>
<organism evidence="9 10">
    <name type="scientific">Polypedilum vanderplanki</name>
    <name type="common">Sleeping chironomid midge</name>
    <dbReference type="NCBI Taxonomy" id="319348"/>
    <lineage>
        <taxon>Eukaryota</taxon>
        <taxon>Metazoa</taxon>
        <taxon>Ecdysozoa</taxon>
        <taxon>Arthropoda</taxon>
        <taxon>Hexapoda</taxon>
        <taxon>Insecta</taxon>
        <taxon>Pterygota</taxon>
        <taxon>Neoptera</taxon>
        <taxon>Endopterygota</taxon>
        <taxon>Diptera</taxon>
        <taxon>Nematocera</taxon>
        <taxon>Chironomoidea</taxon>
        <taxon>Chironomidae</taxon>
        <taxon>Chironominae</taxon>
        <taxon>Polypedilum</taxon>
        <taxon>Polypedilum</taxon>
    </lineage>
</organism>
<evidence type="ECO:0000256" key="2">
    <source>
        <dbReference type="ARBA" id="ARBA00022729"/>
    </source>
</evidence>
<evidence type="ECO:0000256" key="7">
    <source>
        <dbReference type="SAM" id="SignalP"/>
    </source>
</evidence>
<dbReference type="EMBL" id="JADBJN010000004">
    <property type="protein sequence ID" value="KAG5666793.1"/>
    <property type="molecule type" value="Genomic_DNA"/>
</dbReference>
<accession>A0A9J6BA96</accession>
<keyword evidence="3" id="KW-0677">Repeat</keyword>
<dbReference type="SUPFAM" id="SSF57625">
    <property type="entry name" value="Invertebrate chitin-binding proteins"/>
    <property type="match status" value="4"/>
</dbReference>
<dbReference type="InterPro" id="IPR051940">
    <property type="entry name" value="Chitin_bind-dev_reg"/>
</dbReference>
<name>A0A9J6BA96_POLVA</name>
<feature type="domain" description="Chitin-binding type-2" evidence="8">
    <location>
        <begin position="30"/>
        <end position="90"/>
    </location>
</feature>
<feature type="domain" description="Chitin-binding type-2" evidence="8">
    <location>
        <begin position="96"/>
        <end position="152"/>
    </location>
</feature>
<dbReference type="OrthoDB" id="6020543at2759"/>
<evidence type="ECO:0000256" key="1">
    <source>
        <dbReference type="ARBA" id="ARBA00022669"/>
    </source>
</evidence>
<gene>
    <name evidence="9" type="ORF">PVAND_014803</name>
</gene>
<dbReference type="AlphaFoldDB" id="A0A9J6BA96"/>
<evidence type="ECO:0000313" key="10">
    <source>
        <dbReference type="Proteomes" id="UP001107558"/>
    </source>
</evidence>
<dbReference type="PANTHER" id="PTHR23301">
    <property type="entry name" value="CHITIN BINDING PERITROPHIN-A"/>
    <property type="match status" value="1"/>
</dbReference>
<evidence type="ECO:0000256" key="3">
    <source>
        <dbReference type="ARBA" id="ARBA00022737"/>
    </source>
</evidence>
<evidence type="ECO:0000256" key="6">
    <source>
        <dbReference type="SAM" id="MobiDB-lite"/>
    </source>
</evidence>
<dbReference type="Proteomes" id="UP001107558">
    <property type="component" value="Chromosome 4"/>
</dbReference>
<dbReference type="GO" id="GO:0005576">
    <property type="term" value="C:extracellular region"/>
    <property type="evidence" value="ECO:0007669"/>
    <property type="project" value="InterPro"/>
</dbReference>
<dbReference type="SMART" id="SM00494">
    <property type="entry name" value="ChtBD2"/>
    <property type="match status" value="4"/>
</dbReference>
<evidence type="ECO:0000256" key="4">
    <source>
        <dbReference type="ARBA" id="ARBA00023157"/>
    </source>
</evidence>
<keyword evidence="10" id="KW-1185">Reference proteome</keyword>
<sequence>MLQILKCLSFLIVLSSSCGELITKFSDSQGHPCERLQEGQQWIQNPRGCAHYYYCVEYPDFIGYGECPKGNHFVESRQACSPIEEVQCEIDDNLWSATCDGNNAKKVPHPHSCSEYTVCIEDLQGDFQCPDGLHFSPYDQDCVEPSMALCRVNDVTCAHSVPFIPLFIPSSRQCSVYYVCYNDILNRYQCGPDHHFDIKTTWCLPEDEVDCQIENPLPDISDIPSQLSIDCSLHPNNSRIPHEESCKFWFWCSNNRSQLFWCGEGASFDTISRTCTVTEKATCINASEPEVTEQSTGAPTESPTESVAYDEEEKEMKILNTFPLPPVKSALIN</sequence>
<dbReference type="InterPro" id="IPR002557">
    <property type="entry name" value="Chitin-bd_dom"/>
</dbReference>